<name>A0AAE1IFH3_9HYPO</name>
<dbReference type="PANTHER" id="PTHR10366">
    <property type="entry name" value="NAD DEPENDENT EPIMERASE/DEHYDRATASE"/>
    <property type="match status" value="1"/>
</dbReference>
<feature type="region of interest" description="Disordered" evidence="3">
    <location>
        <begin position="315"/>
        <end position="334"/>
    </location>
</feature>
<accession>A0AAE1IFH3</accession>
<evidence type="ECO:0000259" key="4">
    <source>
        <dbReference type="Pfam" id="PF01370"/>
    </source>
</evidence>
<reference evidence="5" key="1">
    <citation type="submission" date="2023-11" db="EMBL/GenBank/DDBJ databases">
        <title>The genome sequences of three competitors of mushroom-forming fungi.</title>
        <authorList>
            <person name="Beijen E."/>
            <person name="Ohm R.A."/>
        </authorList>
    </citation>
    <scope>NUCLEOTIDE SEQUENCE</scope>
    <source>
        <strain evidence="5">CBS 100526</strain>
    </source>
</reference>
<protein>
    <recommendedName>
        <fullName evidence="4">NAD-dependent epimerase/dehydratase domain-containing protein</fullName>
    </recommendedName>
</protein>
<dbReference type="SUPFAM" id="SSF51735">
    <property type="entry name" value="NAD(P)-binding Rossmann-fold domains"/>
    <property type="match status" value="1"/>
</dbReference>
<evidence type="ECO:0000256" key="2">
    <source>
        <dbReference type="ARBA" id="ARBA00023445"/>
    </source>
</evidence>
<dbReference type="CDD" id="cd05227">
    <property type="entry name" value="AR_SDR_e"/>
    <property type="match status" value="1"/>
</dbReference>
<dbReference type="InterPro" id="IPR050425">
    <property type="entry name" value="NAD(P)_dehydrat-like"/>
</dbReference>
<dbReference type="EMBL" id="JAWRVG010000015">
    <property type="protein sequence ID" value="KAK4075066.1"/>
    <property type="molecule type" value="Genomic_DNA"/>
</dbReference>
<dbReference type="RefSeq" id="XP_062756310.1">
    <property type="nucleotide sequence ID" value="XM_062899166.1"/>
</dbReference>
<evidence type="ECO:0000256" key="1">
    <source>
        <dbReference type="ARBA" id="ARBA00023002"/>
    </source>
</evidence>
<sequence length="368" mass="40498">MTKVLLTGKLPPKTFMYEHDELAFANGRNEIGGSGFIAAHILEQLLAKNHTVITTVRTEDKAEKIRAAHPDSVQQKRLTVVTVGDIAQPSAFDAVIAAHADGLEVVLHTASPFHYKWTDAQKELIDPALNGTRGILEAIHREAKSVRRVVITSSFAAVLSEERLFDPNTTFTEESWNPDGVDDAHRSPPTAYRVSKTAAERLAWDFVAREKPSFDFVTVNPPVVFGPVAHSLASLDSINTSNERIVALLRGQWKERIGDTGPVGLWIDVRDAAAAHIKAFEIPEAGGRRLFTVAGRTCNQEVARIVREGFPEYADRLPGPEVPGGEPSDENKSFKYNNDATYKLLGIEWIPIQKSVSDTVRSLKAYGI</sequence>
<dbReference type="InterPro" id="IPR001509">
    <property type="entry name" value="Epimerase_deHydtase"/>
</dbReference>
<dbReference type="PANTHER" id="PTHR10366:SF564">
    <property type="entry name" value="STEROL-4-ALPHA-CARBOXYLATE 3-DEHYDROGENASE, DECARBOXYLATING"/>
    <property type="match status" value="1"/>
</dbReference>
<evidence type="ECO:0000313" key="6">
    <source>
        <dbReference type="Proteomes" id="UP001273209"/>
    </source>
</evidence>
<dbReference type="FunFam" id="3.40.50.720:FF:000191">
    <property type="entry name" value="Methylglyoxal reductase (NADPH-dependent)"/>
    <property type="match status" value="1"/>
</dbReference>
<proteinExistence type="inferred from homology"/>
<comment type="caution">
    <text evidence="5">The sequence shown here is derived from an EMBL/GenBank/DDBJ whole genome shotgun (WGS) entry which is preliminary data.</text>
</comment>
<dbReference type="AlphaFoldDB" id="A0AAE1IFH3"/>
<dbReference type="Gene3D" id="3.40.50.720">
    <property type="entry name" value="NAD(P)-binding Rossmann-like Domain"/>
    <property type="match status" value="1"/>
</dbReference>
<feature type="domain" description="NAD-dependent epimerase/dehydratase" evidence="4">
    <location>
        <begin position="31"/>
        <end position="287"/>
    </location>
</feature>
<dbReference type="InterPro" id="IPR036291">
    <property type="entry name" value="NAD(P)-bd_dom_sf"/>
</dbReference>
<keyword evidence="6" id="KW-1185">Reference proteome</keyword>
<gene>
    <name evidence="5" type="ORF">Triagg1_4730</name>
</gene>
<evidence type="ECO:0000313" key="5">
    <source>
        <dbReference type="EMBL" id="KAK4075066.1"/>
    </source>
</evidence>
<dbReference type="GeneID" id="87919071"/>
<dbReference type="GO" id="GO:0016616">
    <property type="term" value="F:oxidoreductase activity, acting on the CH-OH group of donors, NAD or NADP as acceptor"/>
    <property type="evidence" value="ECO:0007669"/>
    <property type="project" value="TreeGrafter"/>
</dbReference>
<feature type="region of interest" description="Disordered" evidence="3">
    <location>
        <begin position="170"/>
        <end position="189"/>
    </location>
</feature>
<organism evidence="5 6">
    <name type="scientific">Trichoderma aggressivum f. europaeum</name>
    <dbReference type="NCBI Taxonomy" id="173218"/>
    <lineage>
        <taxon>Eukaryota</taxon>
        <taxon>Fungi</taxon>
        <taxon>Dikarya</taxon>
        <taxon>Ascomycota</taxon>
        <taxon>Pezizomycotina</taxon>
        <taxon>Sordariomycetes</taxon>
        <taxon>Hypocreomycetidae</taxon>
        <taxon>Hypocreales</taxon>
        <taxon>Hypocreaceae</taxon>
        <taxon>Trichoderma</taxon>
    </lineage>
</organism>
<keyword evidence="1" id="KW-0560">Oxidoreductase</keyword>
<evidence type="ECO:0000256" key="3">
    <source>
        <dbReference type="SAM" id="MobiDB-lite"/>
    </source>
</evidence>
<dbReference type="Pfam" id="PF01370">
    <property type="entry name" value="Epimerase"/>
    <property type="match status" value="1"/>
</dbReference>
<dbReference type="Proteomes" id="UP001273209">
    <property type="component" value="Unassembled WGS sequence"/>
</dbReference>
<comment type="similarity">
    <text evidence="2">Belongs to the NAD(P)-dependent epimerase/dehydratase family. Dihydroflavonol-4-reductase subfamily.</text>
</comment>